<organism evidence="1 2">
    <name type="scientific">Gigaspora rosea</name>
    <dbReference type="NCBI Taxonomy" id="44941"/>
    <lineage>
        <taxon>Eukaryota</taxon>
        <taxon>Fungi</taxon>
        <taxon>Fungi incertae sedis</taxon>
        <taxon>Mucoromycota</taxon>
        <taxon>Glomeromycotina</taxon>
        <taxon>Glomeromycetes</taxon>
        <taxon>Diversisporales</taxon>
        <taxon>Gigasporaceae</taxon>
        <taxon>Gigaspora</taxon>
    </lineage>
</organism>
<keyword evidence="2" id="KW-1185">Reference proteome</keyword>
<name>A0A397VP28_9GLOM</name>
<sequence length="63" mass="7350">MDNPSLLFKDIQYLVANIDIAKTQYSNLNPNTNLILYNNNNLIKEEDQIKIDNNLINEDQIKN</sequence>
<evidence type="ECO:0000313" key="2">
    <source>
        <dbReference type="Proteomes" id="UP000266673"/>
    </source>
</evidence>
<evidence type="ECO:0000313" key="1">
    <source>
        <dbReference type="EMBL" id="RIB24254.1"/>
    </source>
</evidence>
<dbReference type="Proteomes" id="UP000266673">
    <property type="component" value="Unassembled WGS sequence"/>
</dbReference>
<dbReference type="EMBL" id="QKWP01000224">
    <property type="protein sequence ID" value="RIB24254.1"/>
    <property type="molecule type" value="Genomic_DNA"/>
</dbReference>
<comment type="caution">
    <text evidence="1">The sequence shown here is derived from an EMBL/GenBank/DDBJ whole genome shotgun (WGS) entry which is preliminary data.</text>
</comment>
<accession>A0A397VP28</accession>
<gene>
    <name evidence="1" type="ORF">C2G38_2169094</name>
</gene>
<proteinExistence type="predicted"/>
<reference evidence="1 2" key="1">
    <citation type="submission" date="2018-06" db="EMBL/GenBank/DDBJ databases">
        <title>Comparative genomics reveals the genomic features of Rhizophagus irregularis, R. cerebriforme, R. diaphanum and Gigaspora rosea, and their symbiotic lifestyle signature.</title>
        <authorList>
            <person name="Morin E."/>
            <person name="San Clemente H."/>
            <person name="Chen E.C.H."/>
            <person name="De La Providencia I."/>
            <person name="Hainaut M."/>
            <person name="Kuo A."/>
            <person name="Kohler A."/>
            <person name="Murat C."/>
            <person name="Tang N."/>
            <person name="Roy S."/>
            <person name="Loubradou J."/>
            <person name="Henrissat B."/>
            <person name="Grigoriev I.V."/>
            <person name="Corradi N."/>
            <person name="Roux C."/>
            <person name="Martin F.M."/>
        </authorList>
    </citation>
    <scope>NUCLEOTIDE SEQUENCE [LARGE SCALE GENOMIC DNA]</scope>
    <source>
        <strain evidence="1 2">DAOM 194757</strain>
    </source>
</reference>
<protein>
    <submittedName>
        <fullName evidence="1">Uncharacterized protein</fullName>
    </submittedName>
</protein>
<dbReference type="AlphaFoldDB" id="A0A397VP28"/>